<dbReference type="GO" id="GO:0009002">
    <property type="term" value="F:serine-type D-Ala-D-Ala carboxypeptidase activity"/>
    <property type="evidence" value="ECO:0007669"/>
    <property type="project" value="InterPro"/>
</dbReference>
<dbReference type="Gene3D" id="3.40.710.10">
    <property type="entry name" value="DD-peptidase/beta-lactamase superfamily"/>
    <property type="match status" value="1"/>
</dbReference>
<accession>A0A506XV02</accession>
<name>A0A506XV02_9MICO</name>
<protein>
    <submittedName>
        <fullName evidence="4">D-alanyl-D-alanine carboxypeptidase</fullName>
    </submittedName>
</protein>
<dbReference type="OrthoDB" id="5241551at2"/>
<keyword evidence="2" id="KW-0812">Transmembrane</keyword>
<keyword evidence="4" id="KW-0121">Carboxypeptidase</keyword>
<dbReference type="InterPro" id="IPR012338">
    <property type="entry name" value="Beta-lactam/transpept-like"/>
</dbReference>
<dbReference type="Proteomes" id="UP000316252">
    <property type="component" value="Unassembled WGS sequence"/>
</dbReference>
<keyword evidence="4" id="KW-0378">Hydrolase</keyword>
<dbReference type="EMBL" id="VHQG01000002">
    <property type="protein sequence ID" value="TPW76541.1"/>
    <property type="molecule type" value="Genomic_DNA"/>
</dbReference>
<keyword evidence="4" id="KW-0645">Protease</keyword>
<dbReference type="GO" id="GO:0006508">
    <property type="term" value="P:proteolysis"/>
    <property type="evidence" value="ECO:0007669"/>
    <property type="project" value="InterPro"/>
</dbReference>
<comment type="caution">
    <text evidence="4">The sequence shown here is derived from an EMBL/GenBank/DDBJ whole genome shotgun (WGS) entry which is preliminary data.</text>
</comment>
<feature type="transmembrane region" description="Helical" evidence="2">
    <location>
        <begin position="34"/>
        <end position="53"/>
    </location>
</feature>
<keyword evidence="2" id="KW-0472">Membrane</keyword>
<dbReference type="AlphaFoldDB" id="A0A506XV02"/>
<reference evidence="4 5" key="1">
    <citation type="submission" date="2019-06" db="EMBL/GenBank/DDBJ databases">
        <authorList>
            <person name="Li F."/>
        </authorList>
    </citation>
    <scope>NUCLEOTIDE SEQUENCE [LARGE SCALE GENOMIC DNA]</scope>
    <source>
        <strain evidence="4 5">10F1D-1</strain>
    </source>
</reference>
<sequence length="439" mass="45454">MRTSDEAETRRRADPAVHAAERARDRRRRRRSTIGAIVTVVVLAALAGGYVFATLTAPVGMPSGTAKAPVVAASPAVAFPTPVGEFAVSVTGADEFLGAGASGILTASGGDAAKPMASISKLVTALVVLDRKPLGDGGTGPTITFDKAAHDLYDKYYVLNATIAAMPEGTRMSERDAIATMLVASASNYAEAVSTWAFGSQPVFVSAARSWLKKHGLTSTTFAEPTGLDTRNTSTPSDLIALGKLVMADPALAQIVGLHSLEVAGLPTLSTTNPALGIDGVDGIKTGTLDDVGVNLLFSANVSVAGIDTPLRVIGVILGSSRDQIVQDVRAWLNALRAGFHDTIVGAAGAEVGTYRTAWGSTATMTLGDTARLVTWSDAKVTAKMTTTALKTGRDGERIGTVVYTTGSRSASVPVVLTGTITKPTTEWRLTHPGGLLHW</sequence>
<evidence type="ECO:0000259" key="3">
    <source>
        <dbReference type="Pfam" id="PF00768"/>
    </source>
</evidence>
<keyword evidence="2" id="KW-1133">Transmembrane helix</keyword>
<dbReference type="SUPFAM" id="SSF56601">
    <property type="entry name" value="beta-lactamase/transpeptidase-like"/>
    <property type="match status" value="1"/>
</dbReference>
<gene>
    <name evidence="4" type="ORF">FJ657_05845</name>
</gene>
<dbReference type="Pfam" id="PF00768">
    <property type="entry name" value="Peptidase_S11"/>
    <property type="match status" value="1"/>
</dbReference>
<evidence type="ECO:0000313" key="5">
    <source>
        <dbReference type="Proteomes" id="UP000316252"/>
    </source>
</evidence>
<evidence type="ECO:0000256" key="2">
    <source>
        <dbReference type="SAM" id="Phobius"/>
    </source>
</evidence>
<evidence type="ECO:0000313" key="4">
    <source>
        <dbReference type="EMBL" id="TPW76541.1"/>
    </source>
</evidence>
<organism evidence="4 5">
    <name type="scientific">Schumannella soli</name>
    <dbReference type="NCBI Taxonomy" id="2590779"/>
    <lineage>
        <taxon>Bacteria</taxon>
        <taxon>Bacillati</taxon>
        <taxon>Actinomycetota</taxon>
        <taxon>Actinomycetes</taxon>
        <taxon>Micrococcales</taxon>
        <taxon>Microbacteriaceae</taxon>
        <taxon>Schumannella</taxon>
    </lineage>
</organism>
<proteinExistence type="predicted"/>
<feature type="region of interest" description="Disordered" evidence="1">
    <location>
        <begin position="1"/>
        <end position="28"/>
    </location>
</feature>
<keyword evidence="5" id="KW-1185">Reference proteome</keyword>
<evidence type="ECO:0000256" key="1">
    <source>
        <dbReference type="SAM" id="MobiDB-lite"/>
    </source>
</evidence>
<feature type="compositionally biased region" description="Basic and acidic residues" evidence="1">
    <location>
        <begin position="1"/>
        <end position="24"/>
    </location>
</feature>
<feature type="domain" description="Peptidase S11 D-alanyl-D-alanine carboxypeptidase A N-terminal" evidence="3">
    <location>
        <begin position="104"/>
        <end position="303"/>
    </location>
</feature>
<dbReference type="InterPro" id="IPR001967">
    <property type="entry name" value="Peptidase_S11_N"/>
</dbReference>